<accession>A0A1Y3AYN3</accession>
<dbReference type="EMBL" id="MUJZ01055840">
    <property type="protein sequence ID" value="OTF72516.1"/>
    <property type="molecule type" value="Genomic_DNA"/>
</dbReference>
<name>A0A1Y3AYN3_EURMA</name>
<evidence type="ECO:0000313" key="2">
    <source>
        <dbReference type="EMBL" id="OTF72516.1"/>
    </source>
</evidence>
<evidence type="ECO:0000256" key="1">
    <source>
        <dbReference type="SAM" id="MobiDB-lite"/>
    </source>
</evidence>
<keyword evidence="3" id="KW-1185">Reference proteome</keyword>
<proteinExistence type="predicted"/>
<comment type="caution">
    <text evidence="2">The sequence shown here is derived from an EMBL/GenBank/DDBJ whole genome shotgun (WGS) entry which is preliminary data.</text>
</comment>
<feature type="compositionally biased region" description="Low complexity" evidence="1">
    <location>
        <begin position="1"/>
        <end position="16"/>
    </location>
</feature>
<sequence length="71" mass="7757">MPSASTNPNMVVNTVPNMPPPQSIRHPTGSLLMTPTSNTPMMPPTRNDYGLIPMYPTHTMQTPITSHMAPQ</sequence>
<dbReference type="Proteomes" id="UP000194236">
    <property type="component" value="Unassembled WGS sequence"/>
</dbReference>
<dbReference type="AlphaFoldDB" id="A0A1Y3AYN3"/>
<gene>
    <name evidence="2" type="ORF">BLA29_015095</name>
</gene>
<reference evidence="2 3" key="1">
    <citation type="submission" date="2017-03" db="EMBL/GenBank/DDBJ databases">
        <title>Genome Survey of Euroglyphus maynei.</title>
        <authorList>
            <person name="Arlian L.G."/>
            <person name="Morgan M.S."/>
            <person name="Rider S.D."/>
        </authorList>
    </citation>
    <scope>NUCLEOTIDE SEQUENCE [LARGE SCALE GENOMIC DNA]</scope>
    <source>
        <strain evidence="2">Arlian Lab</strain>
        <tissue evidence="2">Whole body</tissue>
    </source>
</reference>
<feature type="non-terminal residue" evidence="2">
    <location>
        <position position="71"/>
    </location>
</feature>
<organism evidence="2 3">
    <name type="scientific">Euroglyphus maynei</name>
    <name type="common">Mayne's house dust mite</name>
    <dbReference type="NCBI Taxonomy" id="6958"/>
    <lineage>
        <taxon>Eukaryota</taxon>
        <taxon>Metazoa</taxon>
        <taxon>Ecdysozoa</taxon>
        <taxon>Arthropoda</taxon>
        <taxon>Chelicerata</taxon>
        <taxon>Arachnida</taxon>
        <taxon>Acari</taxon>
        <taxon>Acariformes</taxon>
        <taxon>Sarcoptiformes</taxon>
        <taxon>Astigmata</taxon>
        <taxon>Psoroptidia</taxon>
        <taxon>Analgoidea</taxon>
        <taxon>Pyroglyphidae</taxon>
        <taxon>Pyroglyphinae</taxon>
        <taxon>Euroglyphus</taxon>
    </lineage>
</organism>
<protein>
    <submittedName>
        <fullName evidence="2">Uncharacterized protein</fullName>
    </submittedName>
</protein>
<feature type="region of interest" description="Disordered" evidence="1">
    <location>
        <begin position="1"/>
        <end position="71"/>
    </location>
</feature>
<evidence type="ECO:0000313" key="3">
    <source>
        <dbReference type="Proteomes" id="UP000194236"/>
    </source>
</evidence>